<reference evidence="2 3" key="1">
    <citation type="submission" date="2019-03" db="EMBL/GenBank/DDBJ databases">
        <title>Draft genome sequences of novel Actinobacteria.</title>
        <authorList>
            <person name="Sahin N."/>
            <person name="Ay H."/>
            <person name="Saygin H."/>
        </authorList>
    </citation>
    <scope>NUCLEOTIDE SEQUENCE [LARGE SCALE GENOMIC DNA]</scope>
    <source>
        <strain evidence="2 3">CH32</strain>
    </source>
</reference>
<feature type="transmembrane region" description="Helical" evidence="1">
    <location>
        <begin position="336"/>
        <end position="362"/>
    </location>
</feature>
<name>A0A4R4YKH5_9ACTN</name>
<feature type="transmembrane region" description="Helical" evidence="1">
    <location>
        <begin position="382"/>
        <end position="406"/>
    </location>
</feature>
<feature type="transmembrane region" description="Helical" evidence="1">
    <location>
        <begin position="413"/>
        <end position="432"/>
    </location>
</feature>
<evidence type="ECO:0000256" key="1">
    <source>
        <dbReference type="SAM" id="Phobius"/>
    </source>
</evidence>
<dbReference type="EMBL" id="SMKQ01000078">
    <property type="protein sequence ID" value="TDD45475.1"/>
    <property type="molecule type" value="Genomic_DNA"/>
</dbReference>
<feature type="transmembrane region" description="Helical" evidence="1">
    <location>
        <begin position="477"/>
        <end position="496"/>
    </location>
</feature>
<sequence length="503" mass="51995">MTARLLRAEWTKLRTVRGWMAGLAASSLLVLGLGLLFAAGGHSSCSQGPVEVPCPTPPLSRDGRAVEDRFFFVSRSLDGDGGITARVTAMNGQIRLPDATPGVRNVVSGVVPWAKAGIMVKESTKQGAAYAAVMVTGAHGVRMQHDFTEDVAGSAGGAPRWLRLTRTGETITGEESPDGRRWTTVGTARLTGLAHRVRIGLFAASPGDVRVVRNPLGGSASASRFTEVTATMDEVTVRGAGTGGTWSRDDIGVELGPDGNPHHPGAFVGNGGTFALTGTGDIAPDTSNGRIEHALTGVLIALVVVVAVMVSFATAEYRRGLIRTTLLAGPRRGRMAVAKAVVAGAATFAFALPATAVTPPLARGILRGNGVFTLPVGTLTEVRVVVGVAALLAVAAVLAVALGLLFRRGAAAAVAAITALVVPYVLATASILPDEVSRWLLRLTPAAGFAVQQSIPEYAHVIGHYAPAAGYFPLPPWAGFAVLCAYAVVALGLAAYRLERRDA</sequence>
<dbReference type="GO" id="GO:0005886">
    <property type="term" value="C:plasma membrane"/>
    <property type="evidence" value="ECO:0007669"/>
    <property type="project" value="UniProtKB-SubCell"/>
</dbReference>
<organism evidence="2 3">
    <name type="scientific">Nonomuraea terrae</name>
    <dbReference type="NCBI Taxonomy" id="2530383"/>
    <lineage>
        <taxon>Bacteria</taxon>
        <taxon>Bacillati</taxon>
        <taxon>Actinomycetota</taxon>
        <taxon>Actinomycetes</taxon>
        <taxon>Streptosporangiales</taxon>
        <taxon>Streptosporangiaceae</taxon>
        <taxon>Nonomuraea</taxon>
    </lineage>
</organism>
<evidence type="ECO:0000313" key="2">
    <source>
        <dbReference type="EMBL" id="TDD45475.1"/>
    </source>
</evidence>
<proteinExistence type="predicted"/>
<evidence type="ECO:0000313" key="3">
    <source>
        <dbReference type="Proteomes" id="UP000295302"/>
    </source>
</evidence>
<gene>
    <name evidence="2" type="ORF">E1286_23890</name>
</gene>
<dbReference type="OrthoDB" id="185815at2"/>
<keyword evidence="1" id="KW-0472">Membrane</keyword>
<keyword evidence="3" id="KW-1185">Reference proteome</keyword>
<evidence type="ECO:0008006" key="4">
    <source>
        <dbReference type="Google" id="ProtNLM"/>
    </source>
</evidence>
<dbReference type="RefSeq" id="WP_132615669.1">
    <property type="nucleotide sequence ID" value="NZ_SMKQ01000078.1"/>
</dbReference>
<accession>A0A4R4YKH5</accession>
<dbReference type="GO" id="GO:0140359">
    <property type="term" value="F:ABC-type transporter activity"/>
    <property type="evidence" value="ECO:0007669"/>
    <property type="project" value="InterPro"/>
</dbReference>
<dbReference type="AlphaFoldDB" id="A0A4R4YKH5"/>
<feature type="transmembrane region" description="Helical" evidence="1">
    <location>
        <begin position="294"/>
        <end position="315"/>
    </location>
</feature>
<protein>
    <recommendedName>
        <fullName evidence="4">DUF1349 domain-containing protein</fullName>
    </recommendedName>
</protein>
<keyword evidence="1" id="KW-1133">Transmembrane helix</keyword>
<keyword evidence="1" id="KW-0812">Transmembrane</keyword>
<comment type="caution">
    <text evidence="2">The sequence shown here is derived from an EMBL/GenBank/DDBJ whole genome shotgun (WGS) entry which is preliminary data.</text>
</comment>
<dbReference type="Gene3D" id="2.60.120.200">
    <property type="match status" value="1"/>
</dbReference>
<dbReference type="Proteomes" id="UP000295302">
    <property type="component" value="Unassembled WGS sequence"/>
</dbReference>